<dbReference type="STRING" id="1776384.GCA_900086585_03190"/>
<comment type="subcellular location">
    <subcellularLocation>
        <location evidence="1">Cell inner membrane</location>
        <topology evidence="1">Multi-pass membrane protein</topology>
    </subcellularLocation>
</comment>
<dbReference type="Pfam" id="PF04290">
    <property type="entry name" value="DctQ"/>
    <property type="match status" value="1"/>
</dbReference>
<evidence type="ECO:0000313" key="11">
    <source>
        <dbReference type="EMBL" id="RHJ89832.1"/>
    </source>
</evidence>
<dbReference type="PANTHER" id="PTHR35011:SF2">
    <property type="entry name" value="2,3-DIKETO-L-GULONATE TRAP TRANSPORTER SMALL PERMEASE PROTEIN YIAM"/>
    <property type="match status" value="1"/>
</dbReference>
<dbReference type="EMBL" id="QRMS01000001">
    <property type="protein sequence ID" value="RHJ89832.1"/>
    <property type="molecule type" value="Genomic_DNA"/>
</dbReference>
<evidence type="ECO:0000256" key="7">
    <source>
        <dbReference type="ARBA" id="ARBA00023136"/>
    </source>
</evidence>
<dbReference type="InterPro" id="IPR055348">
    <property type="entry name" value="DctQ"/>
</dbReference>
<dbReference type="InterPro" id="IPR007387">
    <property type="entry name" value="TRAP_DctQ"/>
</dbReference>
<name>A0A415E7Q2_9FIRM</name>
<dbReference type="PANTHER" id="PTHR35011">
    <property type="entry name" value="2,3-DIKETO-L-GULONATE TRAP TRANSPORTER SMALL PERMEASE PROTEIN YIAM"/>
    <property type="match status" value="1"/>
</dbReference>
<reference evidence="11 12" key="1">
    <citation type="submission" date="2018-08" db="EMBL/GenBank/DDBJ databases">
        <title>A genome reference for cultivated species of the human gut microbiota.</title>
        <authorList>
            <person name="Zou Y."/>
            <person name="Xue W."/>
            <person name="Luo G."/>
        </authorList>
    </citation>
    <scope>NUCLEOTIDE SEQUENCE [LARGE SCALE GENOMIC DNA]</scope>
    <source>
        <strain evidence="11 12">AM07-24</strain>
    </source>
</reference>
<evidence type="ECO:0000256" key="6">
    <source>
        <dbReference type="ARBA" id="ARBA00022989"/>
    </source>
</evidence>
<accession>A0A415E7Q2</accession>
<dbReference type="AlphaFoldDB" id="A0A415E7Q2"/>
<feature type="transmembrane region" description="Helical" evidence="9">
    <location>
        <begin position="101"/>
        <end position="122"/>
    </location>
</feature>
<gene>
    <name evidence="11" type="ORF">DW099_04510</name>
</gene>
<evidence type="ECO:0000313" key="12">
    <source>
        <dbReference type="Proteomes" id="UP000284841"/>
    </source>
</evidence>
<keyword evidence="4" id="KW-0997">Cell inner membrane</keyword>
<dbReference type="GO" id="GO:0015740">
    <property type="term" value="P:C4-dicarboxylate transport"/>
    <property type="evidence" value="ECO:0007669"/>
    <property type="project" value="TreeGrafter"/>
</dbReference>
<evidence type="ECO:0000256" key="3">
    <source>
        <dbReference type="ARBA" id="ARBA00022475"/>
    </source>
</evidence>
<keyword evidence="2" id="KW-0813">Transport</keyword>
<dbReference type="GO" id="GO:0005886">
    <property type="term" value="C:plasma membrane"/>
    <property type="evidence" value="ECO:0007669"/>
    <property type="project" value="UniProtKB-SubCell"/>
</dbReference>
<feature type="transmembrane region" description="Helical" evidence="9">
    <location>
        <begin position="142"/>
        <end position="162"/>
    </location>
</feature>
<evidence type="ECO:0000256" key="8">
    <source>
        <dbReference type="ARBA" id="ARBA00038436"/>
    </source>
</evidence>
<dbReference type="RefSeq" id="WP_067540755.1">
    <property type="nucleotide sequence ID" value="NZ_AP025567.1"/>
</dbReference>
<feature type="transmembrane region" description="Helical" evidence="9">
    <location>
        <begin position="20"/>
        <end position="43"/>
    </location>
</feature>
<comment type="similarity">
    <text evidence="8">Belongs to the TRAP transporter small permease family.</text>
</comment>
<keyword evidence="3" id="KW-1003">Cell membrane</keyword>
<dbReference type="GeneID" id="83005499"/>
<keyword evidence="7 9" id="KW-0472">Membrane</keyword>
<dbReference type="OrthoDB" id="45144at2"/>
<keyword evidence="6 9" id="KW-1133">Transmembrane helix</keyword>
<sequence>MENKSIVTKVNDRICAVEKTLTWIVFSIMLALLVIQVICRYCFDWPLAWAEELVRYTYIGVSFLGAAVAVRENSHICIDILPNVIRAAIKNEITAAKVQDVIDIFACIVGLVFWTILTVWMVTYNIDIEVKKQITTSNEWPMWVMCLPVSISCIMMGIHSFLNGIEKVIEIKRLGKEGAGL</sequence>
<evidence type="ECO:0000256" key="5">
    <source>
        <dbReference type="ARBA" id="ARBA00022692"/>
    </source>
</evidence>
<keyword evidence="5 9" id="KW-0812">Transmembrane</keyword>
<evidence type="ECO:0000256" key="9">
    <source>
        <dbReference type="SAM" id="Phobius"/>
    </source>
</evidence>
<dbReference type="Proteomes" id="UP000284841">
    <property type="component" value="Unassembled WGS sequence"/>
</dbReference>
<comment type="caution">
    <text evidence="11">The sequence shown here is derived from an EMBL/GenBank/DDBJ whole genome shotgun (WGS) entry which is preliminary data.</text>
</comment>
<protein>
    <submittedName>
        <fullName evidence="11">TRAP transporter small permease</fullName>
    </submittedName>
</protein>
<keyword evidence="12" id="KW-1185">Reference proteome</keyword>
<dbReference type="GO" id="GO:0022857">
    <property type="term" value="F:transmembrane transporter activity"/>
    <property type="evidence" value="ECO:0007669"/>
    <property type="project" value="TreeGrafter"/>
</dbReference>
<evidence type="ECO:0000256" key="1">
    <source>
        <dbReference type="ARBA" id="ARBA00004429"/>
    </source>
</evidence>
<evidence type="ECO:0000259" key="10">
    <source>
        <dbReference type="Pfam" id="PF04290"/>
    </source>
</evidence>
<evidence type="ECO:0000256" key="4">
    <source>
        <dbReference type="ARBA" id="ARBA00022519"/>
    </source>
</evidence>
<proteinExistence type="inferred from homology"/>
<organism evidence="11 12">
    <name type="scientific">Emergencia timonensis</name>
    <dbReference type="NCBI Taxonomy" id="1776384"/>
    <lineage>
        <taxon>Bacteria</taxon>
        <taxon>Bacillati</taxon>
        <taxon>Bacillota</taxon>
        <taxon>Clostridia</taxon>
        <taxon>Peptostreptococcales</taxon>
        <taxon>Anaerovoracaceae</taxon>
        <taxon>Emergencia</taxon>
    </lineage>
</organism>
<feature type="domain" description="Tripartite ATP-independent periplasmic transporters DctQ component" evidence="10">
    <location>
        <begin position="29"/>
        <end position="163"/>
    </location>
</feature>
<evidence type="ECO:0000256" key="2">
    <source>
        <dbReference type="ARBA" id="ARBA00022448"/>
    </source>
</evidence>